<evidence type="ECO:0000259" key="2">
    <source>
        <dbReference type="Pfam" id="PF05305"/>
    </source>
</evidence>
<evidence type="ECO:0000313" key="3">
    <source>
        <dbReference type="EMBL" id="ORW10065.1"/>
    </source>
</evidence>
<gene>
    <name evidence="3" type="ORF">AWC16_14635</name>
</gene>
<proteinExistence type="predicted"/>
<sequence>MIKRLVVTALSALLVCGFVTVAPAPVAAGQPSHEDQVFFDELEHQGLRPDYDKQICRSGRCASLRQTLVLEGRIICSALGRSPRVVPHSVTANLKLTPGEARAIINAARRAYCPQLPDPYSLIG</sequence>
<reference evidence="3 4" key="1">
    <citation type="submission" date="2016-01" db="EMBL/GenBank/DDBJ databases">
        <title>The new phylogeny of the genus Mycobacterium.</title>
        <authorList>
            <person name="Tarcisio F."/>
            <person name="Conor M."/>
            <person name="Antonella G."/>
            <person name="Elisabetta G."/>
            <person name="Giulia F.S."/>
            <person name="Sara T."/>
            <person name="Anna F."/>
            <person name="Clotilde B."/>
            <person name="Roberto B."/>
            <person name="Veronica D.S."/>
            <person name="Fabio R."/>
            <person name="Monica P."/>
            <person name="Olivier J."/>
            <person name="Enrico T."/>
            <person name="Nicola S."/>
        </authorList>
    </citation>
    <scope>NUCLEOTIDE SEQUENCE [LARGE SCALE GENOMIC DNA]</scope>
    <source>
        <strain evidence="3 4">DSM 45394</strain>
    </source>
</reference>
<accession>A0A1X1YGA7</accession>
<protein>
    <recommendedName>
        <fullName evidence="2">DUF732 domain-containing protein</fullName>
    </recommendedName>
</protein>
<name>A0A1X1YGA7_9MYCO</name>
<feature type="domain" description="DUF732" evidence="2">
    <location>
        <begin position="35"/>
        <end position="115"/>
    </location>
</feature>
<dbReference type="InterPro" id="IPR007969">
    <property type="entry name" value="DUF732"/>
</dbReference>
<dbReference type="OrthoDB" id="4750613at2"/>
<keyword evidence="1" id="KW-0732">Signal</keyword>
<dbReference type="Proteomes" id="UP000193866">
    <property type="component" value="Unassembled WGS sequence"/>
</dbReference>
<feature type="signal peptide" evidence="1">
    <location>
        <begin position="1"/>
        <end position="28"/>
    </location>
</feature>
<dbReference type="EMBL" id="LQPG01000025">
    <property type="protein sequence ID" value="ORW10065.1"/>
    <property type="molecule type" value="Genomic_DNA"/>
</dbReference>
<keyword evidence="4" id="KW-1185">Reference proteome</keyword>
<dbReference type="RefSeq" id="WP_085265267.1">
    <property type="nucleotide sequence ID" value="NZ_JACKVG010000020.1"/>
</dbReference>
<evidence type="ECO:0000256" key="1">
    <source>
        <dbReference type="SAM" id="SignalP"/>
    </source>
</evidence>
<dbReference type="Pfam" id="PF05305">
    <property type="entry name" value="DUF732"/>
    <property type="match status" value="1"/>
</dbReference>
<feature type="chain" id="PRO_5039496456" description="DUF732 domain-containing protein" evidence="1">
    <location>
        <begin position="29"/>
        <end position="124"/>
    </location>
</feature>
<organism evidence="3 4">
    <name type="scientific">Mycolicibacter longobardus</name>
    <dbReference type="NCBI Taxonomy" id="1108812"/>
    <lineage>
        <taxon>Bacteria</taxon>
        <taxon>Bacillati</taxon>
        <taxon>Actinomycetota</taxon>
        <taxon>Actinomycetes</taxon>
        <taxon>Mycobacteriales</taxon>
        <taxon>Mycobacteriaceae</taxon>
        <taxon>Mycolicibacter</taxon>
    </lineage>
</organism>
<evidence type="ECO:0000313" key="4">
    <source>
        <dbReference type="Proteomes" id="UP000193866"/>
    </source>
</evidence>
<dbReference type="AlphaFoldDB" id="A0A1X1YGA7"/>
<comment type="caution">
    <text evidence="3">The sequence shown here is derived from an EMBL/GenBank/DDBJ whole genome shotgun (WGS) entry which is preliminary data.</text>
</comment>